<dbReference type="GO" id="GO:0000794">
    <property type="term" value="C:condensed nuclear chromosome"/>
    <property type="evidence" value="ECO:0007669"/>
    <property type="project" value="TreeGrafter"/>
</dbReference>
<feature type="coiled-coil region" evidence="1">
    <location>
        <begin position="127"/>
        <end position="154"/>
    </location>
</feature>
<protein>
    <submittedName>
        <fullName evidence="3">C2H2-type domain-containing protein</fullName>
    </submittedName>
</protein>
<dbReference type="Proteomes" id="UP000005237">
    <property type="component" value="Unassembled WGS sequence"/>
</dbReference>
<evidence type="ECO:0000313" key="4">
    <source>
        <dbReference type="Proteomes" id="UP000005237"/>
    </source>
</evidence>
<reference evidence="4" key="1">
    <citation type="submission" date="2010-08" db="EMBL/GenBank/DDBJ databases">
        <authorList>
            <consortium name="Caenorhabditis japonica Sequencing Consortium"/>
            <person name="Wilson R.K."/>
        </authorList>
    </citation>
    <scope>NUCLEOTIDE SEQUENCE [LARGE SCALE GENOMIC DNA]</scope>
    <source>
        <strain evidence="4">DF5081</strain>
    </source>
</reference>
<organism evidence="3 4">
    <name type="scientific">Caenorhabditis japonica</name>
    <dbReference type="NCBI Taxonomy" id="281687"/>
    <lineage>
        <taxon>Eukaryota</taxon>
        <taxon>Metazoa</taxon>
        <taxon>Ecdysozoa</taxon>
        <taxon>Nematoda</taxon>
        <taxon>Chromadorea</taxon>
        <taxon>Rhabditida</taxon>
        <taxon>Rhabditina</taxon>
        <taxon>Rhabditomorpha</taxon>
        <taxon>Rhabditoidea</taxon>
        <taxon>Rhabditidae</taxon>
        <taxon>Peloderinae</taxon>
        <taxon>Caenorhabditis</taxon>
    </lineage>
</organism>
<name>A0A8R1I729_CAEJA</name>
<dbReference type="InterPro" id="IPR013087">
    <property type="entry name" value="Znf_C2H2_type"/>
</dbReference>
<dbReference type="PANTHER" id="PTHR36945">
    <property type="entry name" value="HIGH INCIDENCE OF MALES (INCREASED X CHROMOSOME LOSS)-RELATED-RELATED"/>
    <property type="match status" value="1"/>
</dbReference>
<sequence length="445" mass="50929">MLLNNNFQMTCKSFVQINIFGKSLKELRGNGVDLDLILKSHGCEHISMHDVLYYDNTTESGFEQQENGHYSSTTEALEASFSTSFVDFKYPPCSTPIYSKRWPSFKPFPTGYSNIYCMESDEPENTLEIEQSAREVLENIIQNVESQIEVAREAEFCLPVLPHKSRTMSNKPQKDTVPRIRSKSSKYGCKKPPLLRMKSTEILSASKTNPIFSDFQSLSSTLCEIPTSDERFLTASEQIEDPVVSYISSDTPCSQIGPDIDGPTDFEMRDPNENGIEDATEVEMDSDNEKEDEHLEKELEREKDATCALLDSEKEHLARNMAKNQKCVPIKCHLDGCRFVYNWKPVYGKLHFVSHILESHLDGKHLKCHICNIKVASSISMKYHFKKIHPEEKMKGYGMRSMNLPSTEMKSLWKKCFFPHIDTIGNFVTNDPSDKPKRRNRQKVA</sequence>
<evidence type="ECO:0000256" key="1">
    <source>
        <dbReference type="SAM" id="Coils"/>
    </source>
</evidence>
<keyword evidence="1" id="KW-0175">Coiled coil</keyword>
<dbReference type="PANTHER" id="PTHR36945:SF1">
    <property type="entry name" value="ZINC FINGER PROTEIN C02F5.12-RELATED"/>
    <property type="match status" value="1"/>
</dbReference>
<reference evidence="3" key="2">
    <citation type="submission" date="2022-06" db="UniProtKB">
        <authorList>
            <consortium name="EnsemblMetazoa"/>
        </authorList>
    </citation>
    <scope>IDENTIFICATION</scope>
    <source>
        <strain evidence="3">DF5081</strain>
    </source>
</reference>
<evidence type="ECO:0000259" key="2">
    <source>
        <dbReference type="PROSITE" id="PS00028"/>
    </source>
</evidence>
<keyword evidence="4" id="KW-1185">Reference proteome</keyword>
<proteinExistence type="predicted"/>
<dbReference type="EnsemblMetazoa" id="CJA16108a.1">
    <property type="protein sequence ID" value="CJA16108a.1"/>
    <property type="gene ID" value="WBGene00135312"/>
</dbReference>
<dbReference type="InterPro" id="IPR053360">
    <property type="entry name" value="Zinc_finger_domain"/>
</dbReference>
<dbReference type="PROSITE" id="PS00028">
    <property type="entry name" value="ZINC_FINGER_C2H2_1"/>
    <property type="match status" value="1"/>
</dbReference>
<feature type="domain" description="C2H2-type" evidence="2">
    <location>
        <begin position="368"/>
        <end position="389"/>
    </location>
</feature>
<evidence type="ECO:0000313" key="3">
    <source>
        <dbReference type="EnsemblMetazoa" id="CJA16108a.1"/>
    </source>
</evidence>
<dbReference type="GO" id="GO:0045132">
    <property type="term" value="P:meiotic chromosome segregation"/>
    <property type="evidence" value="ECO:0007669"/>
    <property type="project" value="TreeGrafter"/>
</dbReference>
<dbReference type="AlphaFoldDB" id="A0A8R1I729"/>
<accession>A0A8R1I729</accession>